<keyword evidence="2" id="KW-1185">Reference proteome</keyword>
<dbReference type="OrthoDB" id="2596212at2"/>
<dbReference type="Proteomes" id="UP000254051">
    <property type="component" value="Unassembled WGS sequence"/>
</dbReference>
<dbReference type="AlphaFoldDB" id="A0A315ZUS0"/>
<dbReference type="EMBL" id="UHJJ01000007">
    <property type="protein sequence ID" value="SUQ14570.1"/>
    <property type="molecule type" value="Genomic_DNA"/>
</dbReference>
<name>A0A315ZUS0_9FIRM</name>
<proteinExistence type="predicted"/>
<accession>A0A315ZUS0</accession>
<reference evidence="2" key="1">
    <citation type="submission" date="2017-07" db="EMBL/GenBank/DDBJ databases">
        <authorList>
            <person name="Varghese N."/>
            <person name="Submissions S."/>
        </authorList>
    </citation>
    <scope>NUCLEOTIDE SEQUENCE [LARGE SCALE GENOMIC DNA]</scope>
    <source>
        <strain evidence="2">NLAE-zl-C134</strain>
    </source>
</reference>
<sequence>MEGKTFEQRIAELVEEKLNSGMVEEIIEEKLRVGVSSAVEELFTWRGDGKKAIEEKMKEIMVPVIERHDFNQYIVKLDSVLTELVNSTNLADNKIILENFKELMKEPEQKEIKLSEIFERYCKRVAAEVDTSNLEAECEDGEPYYSHVTANMEVEHEDKRWFKSSSDNCIVRFTCEEDEGLNCQIKLYRFNHEKNWKILSGIGDIEINSLRHASNFEVFLLVLKRSFTEIILDTESECDDDIEPDEKPEWSLD</sequence>
<gene>
    <name evidence="1" type="ORF">SAMN05216529_10722</name>
</gene>
<dbReference type="RefSeq" id="WP_109711589.1">
    <property type="nucleotide sequence ID" value="NZ_QGDS01000007.1"/>
</dbReference>
<evidence type="ECO:0000313" key="1">
    <source>
        <dbReference type="EMBL" id="SUQ14570.1"/>
    </source>
</evidence>
<protein>
    <submittedName>
        <fullName evidence="1">Uncharacterized protein</fullName>
    </submittedName>
</protein>
<organism evidence="1 2">
    <name type="scientific">Faecalicatena contorta</name>
    <dbReference type="NCBI Taxonomy" id="39482"/>
    <lineage>
        <taxon>Bacteria</taxon>
        <taxon>Bacillati</taxon>
        <taxon>Bacillota</taxon>
        <taxon>Clostridia</taxon>
        <taxon>Lachnospirales</taxon>
        <taxon>Lachnospiraceae</taxon>
        <taxon>Faecalicatena</taxon>
    </lineage>
</organism>
<evidence type="ECO:0000313" key="2">
    <source>
        <dbReference type="Proteomes" id="UP000254051"/>
    </source>
</evidence>